<feature type="region of interest" description="Disordered" evidence="1">
    <location>
        <begin position="1"/>
        <end position="62"/>
    </location>
</feature>
<protein>
    <submittedName>
        <fullName evidence="2">Uncharacterized protein</fullName>
    </submittedName>
</protein>
<feature type="compositionally biased region" description="Polar residues" evidence="1">
    <location>
        <begin position="12"/>
        <end position="23"/>
    </location>
</feature>
<feature type="compositionally biased region" description="Pro residues" evidence="1">
    <location>
        <begin position="1"/>
        <end position="11"/>
    </location>
</feature>
<evidence type="ECO:0000313" key="3">
    <source>
        <dbReference type="Proteomes" id="UP000266841"/>
    </source>
</evidence>
<feature type="compositionally biased region" description="Basic and acidic residues" evidence="1">
    <location>
        <begin position="53"/>
        <end position="62"/>
    </location>
</feature>
<dbReference type="Proteomes" id="UP000266841">
    <property type="component" value="Unassembled WGS sequence"/>
</dbReference>
<accession>K0RYI6</accession>
<dbReference type="AlphaFoldDB" id="K0RYI6"/>
<reference evidence="2 3" key="1">
    <citation type="journal article" date="2012" name="Genome Biol.">
        <title>Genome and low-iron response of an oceanic diatom adapted to chronic iron limitation.</title>
        <authorList>
            <person name="Lommer M."/>
            <person name="Specht M."/>
            <person name="Roy A.S."/>
            <person name="Kraemer L."/>
            <person name="Andreson R."/>
            <person name="Gutowska M.A."/>
            <person name="Wolf J."/>
            <person name="Bergner S.V."/>
            <person name="Schilhabel M.B."/>
            <person name="Klostermeier U.C."/>
            <person name="Beiko R.G."/>
            <person name="Rosenstiel P."/>
            <person name="Hippler M."/>
            <person name="Laroche J."/>
        </authorList>
    </citation>
    <scope>NUCLEOTIDE SEQUENCE [LARGE SCALE GENOMIC DNA]</scope>
    <source>
        <strain evidence="2 3">CCMP1005</strain>
    </source>
</reference>
<keyword evidence="3" id="KW-1185">Reference proteome</keyword>
<dbReference type="EMBL" id="AGNL01024096">
    <property type="protein sequence ID" value="EJK58848.1"/>
    <property type="molecule type" value="Genomic_DNA"/>
</dbReference>
<name>K0RYI6_THAOC</name>
<gene>
    <name evidence="2" type="ORF">THAOC_20993</name>
</gene>
<organism evidence="2 3">
    <name type="scientific">Thalassiosira oceanica</name>
    <name type="common">Marine diatom</name>
    <dbReference type="NCBI Taxonomy" id="159749"/>
    <lineage>
        <taxon>Eukaryota</taxon>
        <taxon>Sar</taxon>
        <taxon>Stramenopiles</taxon>
        <taxon>Ochrophyta</taxon>
        <taxon>Bacillariophyta</taxon>
        <taxon>Coscinodiscophyceae</taxon>
        <taxon>Thalassiosirophycidae</taxon>
        <taxon>Thalassiosirales</taxon>
        <taxon>Thalassiosiraceae</taxon>
        <taxon>Thalassiosira</taxon>
    </lineage>
</organism>
<evidence type="ECO:0000313" key="2">
    <source>
        <dbReference type="EMBL" id="EJK58848.1"/>
    </source>
</evidence>
<evidence type="ECO:0000256" key="1">
    <source>
        <dbReference type="SAM" id="MobiDB-lite"/>
    </source>
</evidence>
<sequence length="62" mass="6968">MSSKRPQPPSPSDDNLTSPTSGGNKRARNRRNDMPSVNWGDWLKSTGSAVDQEQERIDRQRA</sequence>
<comment type="caution">
    <text evidence="2">The sequence shown here is derived from an EMBL/GenBank/DDBJ whole genome shotgun (WGS) entry which is preliminary data.</text>
</comment>
<proteinExistence type="predicted"/>
<feature type="non-terminal residue" evidence="2">
    <location>
        <position position="62"/>
    </location>
</feature>